<accession>A0ABN8X462</accession>
<dbReference type="Proteomes" id="UP001162030">
    <property type="component" value="Chromosome"/>
</dbReference>
<name>A0ABN8X462_9GAMM</name>
<sequence>MTNLSFMRTPFTLIATMALAGCTSLSVTGSDRPMAFHDSRLQYALLTNDRATLKKDFEMHLEPSPTERIVAGLMLPFGGAVDTVFWPVSYAITRYLDAQLSEQIRQR</sequence>
<keyword evidence="3" id="KW-1185">Reference proteome</keyword>
<evidence type="ECO:0000313" key="3">
    <source>
        <dbReference type="Proteomes" id="UP001162030"/>
    </source>
</evidence>
<reference evidence="2 3" key="1">
    <citation type="submission" date="2023-03" db="EMBL/GenBank/DDBJ databases">
        <authorList>
            <person name="Pearce D."/>
        </authorList>
    </citation>
    <scope>NUCLEOTIDE SEQUENCE [LARGE SCALE GENOMIC DNA]</scope>
    <source>
        <strain evidence="2">Msz</strain>
    </source>
</reference>
<keyword evidence="1" id="KW-0732">Signal</keyword>
<dbReference type="EMBL" id="OX458333">
    <property type="protein sequence ID" value="CAI8822107.1"/>
    <property type="molecule type" value="Genomic_DNA"/>
</dbReference>
<feature type="signal peptide" evidence="1">
    <location>
        <begin position="1"/>
        <end position="20"/>
    </location>
</feature>
<feature type="chain" id="PRO_5047159955" description="Lipoprotein" evidence="1">
    <location>
        <begin position="21"/>
        <end position="107"/>
    </location>
</feature>
<evidence type="ECO:0008006" key="4">
    <source>
        <dbReference type="Google" id="ProtNLM"/>
    </source>
</evidence>
<proteinExistence type="predicted"/>
<gene>
    <name evidence="2" type="ORF">MSZNOR_1981</name>
</gene>
<protein>
    <recommendedName>
        <fullName evidence="4">Lipoprotein</fullName>
    </recommendedName>
</protein>
<evidence type="ECO:0000313" key="2">
    <source>
        <dbReference type="EMBL" id="CAI8822107.1"/>
    </source>
</evidence>
<evidence type="ECO:0000256" key="1">
    <source>
        <dbReference type="SAM" id="SignalP"/>
    </source>
</evidence>
<organism evidence="2 3">
    <name type="scientific">Methylocaldum szegediense</name>
    <dbReference type="NCBI Taxonomy" id="73780"/>
    <lineage>
        <taxon>Bacteria</taxon>
        <taxon>Pseudomonadati</taxon>
        <taxon>Pseudomonadota</taxon>
        <taxon>Gammaproteobacteria</taxon>
        <taxon>Methylococcales</taxon>
        <taxon>Methylococcaceae</taxon>
        <taxon>Methylocaldum</taxon>
    </lineage>
</organism>